<reference evidence="3" key="2">
    <citation type="submission" date="2023-05" db="EMBL/GenBank/DDBJ databases">
        <authorList>
            <consortium name="Lawrence Berkeley National Laboratory"/>
            <person name="Steindorff A."/>
            <person name="Hensen N."/>
            <person name="Bonometti L."/>
            <person name="Westerberg I."/>
            <person name="Brannstrom I.O."/>
            <person name="Guillou S."/>
            <person name="Cros-Aarteil S."/>
            <person name="Calhoun S."/>
            <person name="Haridas S."/>
            <person name="Kuo A."/>
            <person name="Mondo S."/>
            <person name="Pangilinan J."/>
            <person name="Riley R."/>
            <person name="Labutti K."/>
            <person name="Andreopoulos B."/>
            <person name="Lipzen A."/>
            <person name="Chen C."/>
            <person name="Yanf M."/>
            <person name="Daum C."/>
            <person name="Ng V."/>
            <person name="Clum A."/>
            <person name="Ohm R."/>
            <person name="Martin F."/>
            <person name="Silar P."/>
            <person name="Natvig D."/>
            <person name="Lalanne C."/>
            <person name="Gautier V."/>
            <person name="Ament-Velasquez S.L."/>
            <person name="Kruys A."/>
            <person name="Hutchinson M.I."/>
            <person name="Powell A.J."/>
            <person name="Barry K."/>
            <person name="Miller A.N."/>
            <person name="Grigoriev I.V."/>
            <person name="Debuchy R."/>
            <person name="Gladieux P."/>
            <person name="Thoren M.H."/>
            <person name="Johannesson H."/>
        </authorList>
    </citation>
    <scope>NUCLEOTIDE SEQUENCE</scope>
    <source>
        <strain evidence="3">CBS 990.96</strain>
    </source>
</reference>
<evidence type="ECO:0000256" key="1">
    <source>
        <dbReference type="ARBA" id="ARBA00008359"/>
    </source>
</evidence>
<dbReference type="PANTHER" id="PTHR28027">
    <property type="entry name" value="TRANSCRIPTIONAL REGULATOR MIT1"/>
    <property type="match status" value="1"/>
</dbReference>
<accession>A0AAN7BI55</accession>
<evidence type="ECO:0000313" key="4">
    <source>
        <dbReference type="Proteomes" id="UP001301958"/>
    </source>
</evidence>
<feature type="compositionally biased region" description="Basic residues" evidence="2">
    <location>
        <begin position="118"/>
        <end position="129"/>
    </location>
</feature>
<gene>
    <name evidence="3" type="ORF">QBC38DRAFT_43112</name>
</gene>
<name>A0AAN7BI55_9PEZI</name>
<dbReference type="EMBL" id="MU865417">
    <property type="protein sequence ID" value="KAK4223703.1"/>
    <property type="molecule type" value="Genomic_DNA"/>
</dbReference>
<sequence length="416" mass="46928">MPSPKSLPVRTARRSGATGARPASDELEMQPSAIGIIKDTFGAAKVIELVYRGEIQHLSRRPSDAERERVIKSGTIFVYESEATGIHRWTDGRKWSPSRIKGNFLVYRETVGDDNKPGQKRKAKSKKPHQSLQISTGHSLMPTKESTAPEGVSEEEWREVVGSLTDSYDFKKNGLVKKTISMTIGKKTHHIVNYYDPVEAAKGRIPDICDQITHWPRPEILSGVYRISWPEESINHTKYGHRINGWVPVAEEHFEGSYPQTYPMSGHLLQMPGSHDAHGGLVSRQGWVLPEADPYAMQQQPQSYNDYMHTAQMVPRQPLLEEDNFQLHGHEQSQRLQDNNGELFEYSQPANPSMVPRNQSFSDVTSEFGRMDPYGHIADNTNTYAEDNFHGLPTASYYGFNTAANADQQHQTWPSA</sequence>
<protein>
    <submittedName>
        <fullName evidence="3">Gti1/Pac2 family-domain-containing protein</fullName>
    </submittedName>
</protein>
<dbReference type="GO" id="GO:0003677">
    <property type="term" value="F:DNA binding"/>
    <property type="evidence" value="ECO:0007669"/>
    <property type="project" value="TreeGrafter"/>
</dbReference>
<organism evidence="3 4">
    <name type="scientific">Podospora fimiseda</name>
    <dbReference type="NCBI Taxonomy" id="252190"/>
    <lineage>
        <taxon>Eukaryota</taxon>
        <taxon>Fungi</taxon>
        <taxon>Dikarya</taxon>
        <taxon>Ascomycota</taxon>
        <taxon>Pezizomycotina</taxon>
        <taxon>Sordariomycetes</taxon>
        <taxon>Sordariomycetidae</taxon>
        <taxon>Sordariales</taxon>
        <taxon>Podosporaceae</taxon>
        <taxon>Podospora</taxon>
    </lineage>
</organism>
<feature type="region of interest" description="Disordered" evidence="2">
    <location>
        <begin position="1"/>
        <end position="26"/>
    </location>
</feature>
<comment type="similarity">
    <text evidence="1">Belongs to the MIT1/WOR1 family.</text>
</comment>
<feature type="region of interest" description="Disordered" evidence="2">
    <location>
        <begin position="111"/>
        <end position="155"/>
    </location>
</feature>
<dbReference type="PANTHER" id="PTHR28027:SF2">
    <property type="entry name" value="TRANSCRIPTIONAL REGULATOR MIT1"/>
    <property type="match status" value="1"/>
</dbReference>
<evidence type="ECO:0000313" key="3">
    <source>
        <dbReference type="EMBL" id="KAK4223703.1"/>
    </source>
</evidence>
<keyword evidence="4" id="KW-1185">Reference proteome</keyword>
<proteinExistence type="inferred from homology"/>
<reference evidence="3" key="1">
    <citation type="journal article" date="2023" name="Mol. Phylogenet. Evol.">
        <title>Genome-scale phylogeny and comparative genomics of the fungal order Sordariales.</title>
        <authorList>
            <person name="Hensen N."/>
            <person name="Bonometti L."/>
            <person name="Westerberg I."/>
            <person name="Brannstrom I.O."/>
            <person name="Guillou S."/>
            <person name="Cros-Aarteil S."/>
            <person name="Calhoun S."/>
            <person name="Haridas S."/>
            <person name="Kuo A."/>
            <person name="Mondo S."/>
            <person name="Pangilinan J."/>
            <person name="Riley R."/>
            <person name="LaButti K."/>
            <person name="Andreopoulos B."/>
            <person name="Lipzen A."/>
            <person name="Chen C."/>
            <person name="Yan M."/>
            <person name="Daum C."/>
            <person name="Ng V."/>
            <person name="Clum A."/>
            <person name="Steindorff A."/>
            <person name="Ohm R.A."/>
            <person name="Martin F."/>
            <person name="Silar P."/>
            <person name="Natvig D.O."/>
            <person name="Lalanne C."/>
            <person name="Gautier V."/>
            <person name="Ament-Velasquez S.L."/>
            <person name="Kruys A."/>
            <person name="Hutchinson M.I."/>
            <person name="Powell A.J."/>
            <person name="Barry K."/>
            <person name="Miller A.N."/>
            <person name="Grigoriev I.V."/>
            <person name="Debuchy R."/>
            <person name="Gladieux P."/>
            <person name="Hiltunen Thoren M."/>
            <person name="Johannesson H."/>
        </authorList>
    </citation>
    <scope>NUCLEOTIDE SEQUENCE</scope>
    <source>
        <strain evidence="3">CBS 990.96</strain>
    </source>
</reference>
<comment type="caution">
    <text evidence="3">The sequence shown here is derived from an EMBL/GenBank/DDBJ whole genome shotgun (WGS) entry which is preliminary data.</text>
</comment>
<dbReference type="AlphaFoldDB" id="A0AAN7BI55"/>
<dbReference type="InterPro" id="IPR018608">
    <property type="entry name" value="Gti1/Pac2"/>
</dbReference>
<dbReference type="Proteomes" id="UP001301958">
    <property type="component" value="Unassembled WGS sequence"/>
</dbReference>
<dbReference type="Pfam" id="PF09729">
    <property type="entry name" value="Gti1_Pac2"/>
    <property type="match status" value="1"/>
</dbReference>
<evidence type="ECO:0000256" key="2">
    <source>
        <dbReference type="SAM" id="MobiDB-lite"/>
    </source>
</evidence>